<dbReference type="GO" id="GO:0003723">
    <property type="term" value="F:RNA binding"/>
    <property type="evidence" value="ECO:0007669"/>
    <property type="project" value="InterPro"/>
</dbReference>
<evidence type="ECO:0008006" key="3">
    <source>
        <dbReference type="Google" id="ProtNLM"/>
    </source>
</evidence>
<protein>
    <recommendedName>
        <fullName evidence="3">Pentatricopeptide repeat-containing protein</fullName>
    </recommendedName>
</protein>
<dbReference type="GO" id="GO:0009451">
    <property type="term" value="P:RNA modification"/>
    <property type="evidence" value="ECO:0007669"/>
    <property type="project" value="InterPro"/>
</dbReference>
<dbReference type="PANTHER" id="PTHR47926:SF344">
    <property type="entry name" value="OS07G0636900 PROTEIN"/>
    <property type="match status" value="1"/>
</dbReference>
<name>A0A0L9VDX9_PHAAN</name>
<reference evidence="2" key="1">
    <citation type="journal article" date="2015" name="Proc. Natl. Acad. Sci. U.S.A.">
        <title>Genome sequencing of adzuki bean (Vigna angularis) provides insight into high starch and low fat accumulation and domestication.</title>
        <authorList>
            <person name="Yang K."/>
            <person name="Tian Z."/>
            <person name="Chen C."/>
            <person name="Luo L."/>
            <person name="Zhao B."/>
            <person name="Wang Z."/>
            <person name="Yu L."/>
            <person name="Li Y."/>
            <person name="Sun Y."/>
            <person name="Li W."/>
            <person name="Chen Y."/>
            <person name="Li Y."/>
            <person name="Zhang Y."/>
            <person name="Ai D."/>
            <person name="Zhao J."/>
            <person name="Shang C."/>
            <person name="Ma Y."/>
            <person name="Wu B."/>
            <person name="Wang M."/>
            <person name="Gao L."/>
            <person name="Sun D."/>
            <person name="Zhang P."/>
            <person name="Guo F."/>
            <person name="Wang W."/>
            <person name="Li Y."/>
            <person name="Wang J."/>
            <person name="Varshney R.K."/>
            <person name="Wang J."/>
            <person name="Ling H.Q."/>
            <person name="Wan P."/>
        </authorList>
    </citation>
    <scope>NUCLEOTIDE SEQUENCE</scope>
    <source>
        <strain evidence="2">cv. Jingnong 6</strain>
    </source>
</reference>
<organism evidence="1 2">
    <name type="scientific">Phaseolus angularis</name>
    <name type="common">Azuki bean</name>
    <name type="synonym">Vigna angularis</name>
    <dbReference type="NCBI Taxonomy" id="3914"/>
    <lineage>
        <taxon>Eukaryota</taxon>
        <taxon>Viridiplantae</taxon>
        <taxon>Streptophyta</taxon>
        <taxon>Embryophyta</taxon>
        <taxon>Tracheophyta</taxon>
        <taxon>Spermatophyta</taxon>
        <taxon>Magnoliopsida</taxon>
        <taxon>eudicotyledons</taxon>
        <taxon>Gunneridae</taxon>
        <taxon>Pentapetalae</taxon>
        <taxon>rosids</taxon>
        <taxon>fabids</taxon>
        <taxon>Fabales</taxon>
        <taxon>Fabaceae</taxon>
        <taxon>Papilionoideae</taxon>
        <taxon>50 kb inversion clade</taxon>
        <taxon>NPAAA clade</taxon>
        <taxon>indigoferoid/millettioid clade</taxon>
        <taxon>Phaseoleae</taxon>
        <taxon>Vigna</taxon>
    </lineage>
</organism>
<evidence type="ECO:0000313" key="1">
    <source>
        <dbReference type="EMBL" id="KOM52869.1"/>
    </source>
</evidence>
<evidence type="ECO:0000313" key="2">
    <source>
        <dbReference type="Proteomes" id="UP000053144"/>
    </source>
</evidence>
<sequence length="84" mass="9298">MPVKPNTAIWGALLNGCQIHENLSVANQVKPRLTGREPGQSGVHVLLSNIYATAGMWEEVNVTRKVMKHRRITKTIGHSSLEII</sequence>
<dbReference type="InterPro" id="IPR046848">
    <property type="entry name" value="E_motif"/>
</dbReference>
<dbReference type="EMBL" id="CM003379">
    <property type="protein sequence ID" value="KOM52869.1"/>
    <property type="molecule type" value="Genomic_DNA"/>
</dbReference>
<dbReference type="STRING" id="3914.A0A0L9VDX9"/>
<dbReference type="Pfam" id="PF20431">
    <property type="entry name" value="E_motif"/>
    <property type="match status" value="1"/>
</dbReference>
<proteinExistence type="predicted"/>
<dbReference type="OMA" id="NVEICEH"/>
<accession>A0A0L9VDX9</accession>
<gene>
    <name evidence="1" type="ORF">LR48_Vigan09g152800</name>
</gene>
<dbReference type="InterPro" id="IPR046960">
    <property type="entry name" value="PPR_At4g14850-like_plant"/>
</dbReference>
<dbReference type="PANTHER" id="PTHR47926">
    <property type="entry name" value="PENTATRICOPEPTIDE REPEAT-CONTAINING PROTEIN"/>
    <property type="match status" value="1"/>
</dbReference>
<dbReference type="Proteomes" id="UP000053144">
    <property type="component" value="Chromosome 9"/>
</dbReference>
<dbReference type="Gramene" id="KOM52869">
    <property type="protein sequence ID" value="KOM52869"/>
    <property type="gene ID" value="LR48_Vigan09g152800"/>
</dbReference>
<dbReference type="AlphaFoldDB" id="A0A0L9VDX9"/>